<dbReference type="SUPFAM" id="SSF109640">
    <property type="entry name" value="KRAB domain (Kruppel-associated box)"/>
    <property type="match status" value="2"/>
</dbReference>
<reference evidence="2 3" key="1">
    <citation type="journal article" date="2018" name="Mol. Genet. Genomics">
        <title>The red deer Cervus elaphus genome CerEla1.0: sequencing, annotating, genes, and chromosomes.</title>
        <authorList>
            <person name="Bana N.A."/>
            <person name="Nyiri A."/>
            <person name="Nagy J."/>
            <person name="Frank K."/>
            <person name="Nagy T."/>
            <person name="Steger V."/>
            <person name="Schiller M."/>
            <person name="Lakatos P."/>
            <person name="Sugar L."/>
            <person name="Horn P."/>
            <person name="Barta E."/>
            <person name="Orosz L."/>
        </authorList>
    </citation>
    <scope>NUCLEOTIDE SEQUENCE [LARGE SCALE GENOMIC DNA]</scope>
    <source>
        <strain evidence="2">Hungarian</strain>
    </source>
</reference>
<dbReference type="InterPro" id="IPR001909">
    <property type="entry name" value="KRAB"/>
</dbReference>
<dbReference type="SMART" id="SM00349">
    <property type="entry name" value="KRAB"/>
    <property type="match status" value="2"/>
</dbReference>
<dbReference type="PANTHER" id="PTHR23232">
    <property type="entry name" value="KRAB DOMAIN C2H2 ZINC FINGER"/>
    <property type="match status" value="1"/>
</dbReference>
<gene>
    <name evidence="2" type="ORF">Celaphus_00004923</name>
</gene>
<dbReference type="InterPro" id="IPR036051">
    <property type="entry name" value="KRAB_dom_sf"/>
</dbReference>
<evidence type="ECO:0000259" key="1">
    <source>
        <dbReference type="PROSITE" id="PS50805"/>
    </source>
</evidence>
<dbReference type="Proteomes" id="UP000242450">
    <property type="component" value="Chromosome 4"/>
</dbReference>
<evidence type="ECO:0000313" key="2">
    <source>
        <dbReference type="EMBL" id="OWK16328.1"/>
    </source>
</evidence>
<dbReference type="EMBL" id="MKHE01000004">
    <property type="protein sequence ID" value="OWK16328.1"/>
    <property type="molecule type" value="Genomic_DNA"/>
</dbReference>
<proteinExistence type="predicted"/>
<dbReference type="AlphaFoldDB" id="A0A212DDM3"/>
<accession>A0A212DDM3</accession>
<feature type="domain" description="KRAB" evidence="1">
    <location>
        <begin position="56"/>
        <end position="127"/>
    </location>
</feature>
<dbReference type="Pfam" id="PF01352">
    <property type="entry name" value="KRAB"/>
    <property type="match status" value="2"/>
</dbReference>
<sequence length="298" mass="33195">MVEANNWAQSLDRSFCANCLLLLWVDTVINGTLRREQTYMAPGAGVSSELRSWGNVTFEDVFVSFSQEEWGLLDEAQRLLYREVMLENFALMASLGYTSSVSHGVSPQELGREPWVSDQADTTPALTREAQSAGAPGNVSEFDSLGPAGIPDIYYLGFLVAWWAPRRRDGKREERRWPRCPVAAVRPPEPVVDGSALGPSSLFPRLATEAAAMTPAQGFVVFEDVAIYFSQEEWGLLDEAQRLLYCQVMLQNIALLSSVGQERFKGTWPWYLGMRKCVLNISSIKSGRTCACTLKYSL</sequence>
<comment type="caution">
    <text evidence="2">The sequence shown here is derived from an EMBL/GenBank/DDBJ whole genome shotgun (WGS) entry which is preliminary data.</text>
</comment>
<dbReference type="InterPro" id="IPR050169">
    <property type="entry name" value="Krueppel_C2H2_ZnF"/>
</dbReference>
<feature type="domain" description="KRAB" evidence="1">
    <location>
        <begin position="220"/>
        <end position="298"/>
    </location>
</feature>
<dbReference type="PANTHER" id="PTHR23232:SF133">
    <property type="entry name" value="RIKEN CDNA 1700020N01 GENE"/>
    <property type="match status" value="1"/>
</dbReference>
<dbReference type="CDD" id="cd07765">
    <property type="entry name" value="KRAB_A-box"/>
    <property type="match status" value="2"/>
</dbReference>
<name>A0A212DDM3_CEREH</name>
<organism evidence="2 3">
    <name type="scientific">Cervus elaphus hippelaphus</name>
    <name type="common">European red deer</name>
    <dbReference type="NCBI Taxonomy" id="46360"/>
    <lineage>
        <taxon>Eukaryota</taxon>
        <taxon>Metazoa</taxon>
        <taxon>Chordata</taxon>
        <taxon>Craniata</taxon>
        <taxon>Vertebrata</taxon>
        <taxon>Euteleostomi</taxon>
        <taxon>Mammalia</taxon>
        <taxon>Eutheria</taxon>
        <taxon>Laurasiatheria</taxon>
        <taxon>Artiodactyla</taxon>
        <taxon>Ruminantia</taxon>
        <taxon>Pecora</taxon>
        <taxon>Cervidae</taxon>
        <taxon>Cervinae</taxon>
        <taxon>Cervus</taxon>
    </lineage>
</organism>
<keyword evidence="3" id="KW-1185">Reference proteome</keyword>
<dbReference type="Gene3D" id="6.10.140.140">
    <property type="match status" value="2"/>
</dbReference>
<dbReference type="PROSITE" id="PS50805">
    <property type="entry name" value="KRAB"/>
    <property type="match status" value="2"/>
</dbReference>
<evidence type="ECO:0000313" key="3">
    <source>
        <dbReference type="Proteomes" id="UP000242450"/>
    </source>
</evidence>
<dbReference type="GO" id="GO:0006355">
    <property type="term" value="P:regulation of DNA-templated transcription"/>
    <property type="evidence" value="ECO:0007669"/>
    <property type="project" value="InterPro"/>
</dbReference>
<protein>
    <recommendedName>
        <fullName evidence="1">KRAB domain-containing protein</fullName>
    </recommendedName>
</protein>